<gene>
    <name evidence="2" type="ORF">M408DRAFT_68928</name>
</gene>
<feature type="compositionally biased region" description="Polar residues" evidence="1">
    <location>
        <begin position="471"/>
        <end position="488"/>
    </location>
</feature>
<feature type="region of interest" description="Disordered" evidence="1">
    <location>
        <begin position="437"/>
        <end position="493"/>
    </location>
</feature>
<dbReference type="AlphaFoldDB" id="A0A0C3BBK6"/>
<feature type="region of interest" description="Disordered" evidence="1">
    <location>
        <begin position="391"/>
        <end position="425"/>
    </location>
</feature>
<dbReference type="OrthoDB" id="9991317at2759"/>
<dbReference type="Gene3D" id="1.25.40.10">
    <property type="entry name" value="Tetratricopeptide repeat domain"/>
    <property type="match status" value="1"/>
</dbReference>
<evidence type="ECO:0000313" key="2">
    <source>
        <dbReference type="EMBL" id="KIM28846.1"/>
    </source>
</evidence>
<dbReference type="HOGENOM" id="CLU_478255_0_0_1"/>
<reference evidence="2 3" key="1">
    <citation type="submission" date="2014-04" db="EMBL/GenBank/DDBJ databases">
        <authorList>
            <consortium name="DOE Joint Genome Institute"/>
            <person name="Kuo A."/>
            <person name="Zuccaro A."/>
            <person name="Kohler A."/>
            <person name="Nagy L.G."/>
            <person name="Floudas D."/>
            <person name="Copeland A."/>
            <person name="Barry K.W."/>
            <person name="Cichocki N."/>
            <person name="Veneault-Fourrey C."/>
            <person name="LaButti K."/>
            <person name="Lindquist E.A."/>
            <person name="Lipzen A."/>
            <person name="Lundell T."/>
            <person name="Morin E."/>
            <person name="Murat C."/>
            <person name="Sun H."/>
            <person name="Tunlid A."/>
            <person name="Henrissat B."/>
            <person name="Grigoriev I.V."/>
            <person name="Hibbett D.S."/>
            <person name="Martin F."/>
            <person name="Nordberg H.P."/>
            <person name="Cantor M.N."/>
            <person name="Hua S.X."/>
        </authorList>
    </citation>
    <scope>NUCLEOTIDE SEQUENCE [LARGE SCALE GENOMIC DNA]</scope>
    <source>
        <strain evidence="2 3">MAFF 305830</strain>
    </source>
</reference>
<dbReference type="Proteomes" id="UP000054097">
    <property type="component" value="Unassembled WGS sequence"/>
</dbReference>
<evidence type="ECO:0000313" key="3">
    <source>
        <dbReference type="Proteomes" id="UP000054097"/>
    </source>
</evidence>
<dbReference type="EMBL" id="KN824291">
    <property type="protein sequence ID" value="KIM28846.1"/>
    <property type="molecule type" value="Genomic_DNA"/>
</dbReference>
<dbReference type="InterPro" id="IPR011990">
    <property type="entry name" value="TPR-like_helical_dom_sf"/>
</dbReference>
<dbReference type="STRING" id="933852.A0A0C3BBK6"/>
<sequence>MATPRNSTSSPNTISQRAVSAQAALLKAIKSTKPEEIESAVSKWEPLAKNIPQAHPDYEPVLASYAVALLLRWEHSHDVRDVRKAIITLENALTKLSTDPTPNRYQNLANLGAAYMDRYETLQKDPKDLMRAAECWEQAHDIARALGLMKDSANKLLTNLAEALFYAYEVGVAGVEAVDRAIKHLVVVHAHCREEKRATTRYKIGQCYSALYIRLKNREDLDAAIENFRASVEGEQLDREERQSALMELSRTLAKKYDASRERIDLEEAIKFARMTVQENQGEPWILRNLANLLYWMFKDLKDAQALDEAIEYYELVWALYQAKPGRSMATFYYSFGTALIRRYDAATDGKQTGRVQDIERAVDLLQLAVNNATPECLEDYRHRLKGAITRREKAANNPQTQSPPATMRSSNTIGFPSSPSSPVAVSFAEQQFDLPKRSSTLRRAPIPSLSSQPEALPTIPFTTDRRSRVDSQSTVRSSKAPSESTITPMRRGQTAPSLLSESMSIMTVPAVQNLPSMDQQRPRVLRRAGRSASIPVVPLDKPSIATKMLPTTPEKPRRDFLSFARLRSKAT</sequence>
<protein>
    <submittedName>
        <fullName evidence="2">Uncharacterized protein</fullName>
    </submittedName>
</protein>
<dbReference type="SUPFAM" id="SSF81901">
    <property type="entry name" value="HCP-like"/>
    <property type="match status" value="1"/>
</dbReference>
<feature type="compositionally biased region" description="Low complexity" evidence="1">
    <location>
        <begin position="416"/>
        <end position="425"/>
    </location>
</feature>
<feature type="compositionally biased region" description="Polar residues" evidence="1">
    <location>
        <begin position="397"/>
        <end position="415"/>
    </location>
</feature>
<reference evidence="3" key="2">
    <citation type="submission" date="2015-01" db="EMBL/GenBank/DDBJ databases">
        <title>Evolutionary Origins and Diversification of the Mycorrhizal Mutualists.</title>
        <authorList>
            <consortium name="DOE Joint Genome Institute"/>
            <consortium name="Mycorrhizal Genomics Consortium"/>
            <person name="Kohler A."/>
            <person name="Kuo A."/>
            <person name="Nagy L.G."/>
            <person name="Floudas D."/>
            <person name="Copeland A."/>
            <person name="Barry K.W."/>
            <person name="Cichocki N."/>
            <person name="Veneault-Fourrey C."/>
            <person name="LaButti K."/>
            <person name="Lindquist E.A."/>
            <person name="Lipzen A."/>
            <person name="Lundell T."/>
            <person name="Morin E."/>
            <person name="Murat C."/>
            <person name="Riley R."/>
            <person name="Ohm R."/>
            <person name="Sun H."/>
            <person name="Tunlid A."/>
            <person name="Henrissat B."/>
            <person name="Grigoriev I.V."/>
            <person name="Hibbett D.S."/>
            <person name="Martin F."/>
        </authorList>
    </citation>
    <scope>NUCLEOTIDE SEQUENCE [LARGE SCALE GENOMIC DNA]</scope>
    <source>
        <strain evidence="3">MAFF 305830</strain>
    </source>
</reference>
<organism evidence="2 3">
    <name type="scientific">Serendipita vermifera MAFF 305830</name>
    <dbReference type="NCBI Taxonomy" id="933852"/>
    <lineage>
        <taxon>Eukaryota</taxon>
        <taxon>Fungi</taxon>
        <taxon>Dikarya</taxon>
        <taxon>Basidiomycota</taxon>
        <taxon>Agaricomycotina</taxon>
        <taxon>Agaricomycetes</taxon>
        <taxon>Sebacinales</taxon>
        <taxon>Serendipitaceae</taxon>
        <taxon>Serendipita</taxon>
    </lineage>
</organism>
<name>A0A0C3BBK6_SERVB</name>
<proteinExistence type="predicted"/>
<evidence type="ECO:0000256" key="1">
    <source>
        <dbReference type="SAM" id="MobiDB-lite"/>
    </source>
</evidence>
<keyword evidence="3" id="KW-1185">Reference proteome</keyword>
<accession>A0A0C3BBK6</accession>